<dbReference type="InterPro" id="IPR027417">
    <property type="entry name" value="P-loop_NTPase"/>
</dbReference>
<reference evidence="2 3" key="1">
    <citation type="journal article" date="2012" name="PLoS Pathog.">
        <title>The genome of the obligate intracellular parasite Trachipleistophora hominis: new insights into microsporidian genome dynamics and reductive evolution.</title>
        <authorList>
            <person name="Heinz E."/>
            <person name="Williams T.A."/>
            <person name="Nakjang S."/>
            <person name="Noel C.J."/>
            <person name="Swan D.C."/>
            <person name="Goldberg A.V."/>
            <person name="Harris S.R."/>
            <person name="Weinmaier T."/>
            <person name="Markert S."/>
            <person name="Becher D."/>
            <person name="Bernhardt J."/>
            <person name="Dagan T."/>
            <person name="Hacker C."/>
            <person name="Lucocq J.M."/>
            <person name="Schweder T."/>
            <person name="Rattei T."/>
            <person name="Hall N."/>
            <person name="Hirt R.P."/>
            <person name="Embley T.M."/>
        </authorList>
    </citation>
    <scope>NUCLEOTIDE SEQUENCE [LARGE SCALE GENOMIC DNA]</scope>
</reference>
<dbReference type="EMBL" id="JH993973">
    <property type="protein sequence ID" value="ELQ75308.1"/>
    <property type="molecule type" value="Genomic_DNA"/>
</dbReference>
<dbReference type="GO" id="GO:0003887">
    <property type="term" value="F:DNA-directed DNA polymerase activity"/>
    <property type="evidence" value="ECO:0007669"/>
    <property type="project" value="UniProtKB-EC"/>
</dbReference>
<dbReference type="GO" id="GO:0005663">
    <property type="term" value="C:DNA replication factor C complex"/>
    <property type="evidence" value="ECO:0007669"/>
    <property type="project" value="EnsemblFungi"/>
</dbReference>
<dbReference type="HOGENOM" id="CLU_042324_5_0_1"/>
<gene>
    <name evidence="2" type="ORF">THOM_1751</name>
</gene>
<dbReference type="Gene3D" id="3.40.50.300">
    <property type="entry name" value="P-loop containing nucleotide triphosphate hydrolases"/>
    <property type="match status" value="1"/>
</dbReference>
<dbReference type="Proteomes" id="UP000011185">
    <property type="component" value="Unassembled WGS sequence"/>
</dbReference>
<dbReference type="GO" id="GO:0003677">
    <property type="term" value="F:DNA binding"/>
    <property type="evidence" value="ECO:0007669"/>
    <property type="project" value="InterPro"/>
</dbReference>
<dbReference type="GO" id="GO:0003689">
    <property type="term" value="F:DNA clamp loader activity"/>
    <property type="evidence" value="ECO:0007669"/>
    <property type="project" value="EnsemblFungi"/>
</dbReference>
<dbReference type="InterPro" id="IPR008921">
    <property type="entry name" value="DNA_pol3_clamp-load_cplx_C"/>
</dbReference>
<evidence type="ECO:0000313" key="2">
    <source>
        <dbReference type="EMBL" id="ELQ75308.1"/>
    </source>
</evidence>
<dbReference type="InterPro" id="IPR050238">
    <property type="entry name" value="DNA_Rep/Repair_Clamp_Loader"/>
</dbReference>
<organism evidence="2 3">
    <name type="scientific">Trachipleistophora hominis</name>
    <name type="common">Microsporidian parasite</name>
    <dbReference type="NCBI Taxonomy" id="72359"/>
    <lineage>
        <taxon>Eukaryota</taxon>
        <taxon>Fungi</taxon>
        <taxon>Fungi incertae sedis</taxon>
        <taxon>Microsporidia</taxon>
        <taxon>Pleistophoridae</taxon>
        <taxon>Trachipleistophora</taxon>
    </lineage>
</organism>
<dbReference type="OMA" id="LKADIMH"/>
<dbReference type="Pfam" id="PF22534">
    <property type="entry name" value="RFC_C"/>
    <property type="match status" value="1"/>
</dbReference>
<evidence type="ECO:0000313" key="3">
    <source>
        <dbReference type="Proteomes" id="UP000011185"/>
    </source>
</evidence>
<dbReference type="SUPFAM" id="SSF52540">
    <property type="entry name" value="P-loop containing nucleoside triphosphate hydrolases"/>
    <property type="match status" value="1"/>
</dbReference>
<dbReference type="OrthoDB" id="761538at2759"/>
<sequence length="353" mass="40664">MLLDQKYQPKTLDDIQFNRKHASNLKNFTLSTIPHLIVHGRPGCGKRTLVYAFINHLFGKQPKTHHRSIEVVSSSDKKITISYVESEEYVEICPSDYNFKDKDVIQDVIKKMAETKPILSLISRTKSEKLKLIVITKAEKMTKDAQAALRRTVETYVDNFRMIMICNDTTGIIDPIKSRMLCLRVTVASSDVLLKTLSEINDVECIGSDEKTLKQIISDSHGNFRRALFFLQRMQLNSTGEEKTKRLKKQEGEFKLEWETVVTDMVKMMVKEQSNTVVMNIRSHLNELLIKCIPPRLILKALFETLMSTVKQTEYHNLCTLTAKYDCRITLGTKSIFHLEAYVIAVMLLLQRK</sequence>
<dbReference type="STRING" id="72359.L7JV06"/>
<proteinExistence type="predicted"/>
<dbReference type="SUPFAM" id="SSF48019">
    <property type="entry name" value="post-AAA+ oligomerization domain-like"/>
    <property type="match status" value="1"/>
</dbReference>
<dbReference type="PANTHER" id="PTHR11669">
    <property type="entry name" value="REPLICATION FACTOR C / DNA POLYMERASE III GAMMA-TAU SUBUNIT"/>
    <property type="match status" value="1"/>
</dbReference>
<dbReference type="Pfam" id="PF13177">
    <property type="entry name" value="DNA_pol3_delta2"/>
    <property type="match status" value="1"/>
</dbReference>
<dbReference type="PANTHER" id="PTHR11669:SF1">
    <property type="entry name" value="REPLICATION FACTOR C SUBUNIT 3"/>
    <property type="match status" value="1"/>
</dbReference>
<accession>L7JV06</accession>
<dbReference type="GO" id="GO:0031391">
    <property type="term" value="C:Elg1 RFC-like complex"/>
    <property type="evidence" value="ECO:0007669"/>
    <property type="project" value="EnsemblFungi"/>
</dbReference>
<dbReference type="Gene3D" id="1.20.272.10">
    <property type="match status" value="1"/>
</dbReference>
<name>L7JV06_TRAHO</name>
<keyword evidence="2" id="KW-0548">Nucleotidyltransferase</keyword>
<dbReference type="GO" id="GO:0007062">
    <property type="term" value="P:sister chromatid cohesion"/>
    <property type="evidence" value="ECO:0007669"/>
    <property type="project" value="EnsemblFungi"/>
</dbReference>
<dbReference type="GO" id="GO:0031390">
    <property type="term" value="C:Ctf18 RFC-like complex"/>
    <property type="evidence" value="ECO:0007669"/>
    <property type="project" value="EnsemblFungi"/>
</dbReference>
<keyword evidence="1" id="KW-0235">DNA replication</keyword>
<dbReference type="VEuPathDB" id="MicrosporidiaDB:THOM_1751"/>
<dbReference type="AlphaFoldDB" id="L7JV06"/>
<evidence type="ECO:0000256" key="1">
    <source>
        <dbReference type="ARBA" id="ARBA00022705"/>
    </source>
</evidence>
<dbReference type="EC" id="2.7.7.7" evidence="2"/>
<dbReference type="InParanoid" id="L7JV06"/>
<protein>
    <submittedName>
        <fullName evidence="2">Replication factor C, subunit RFC3</fullName>
        <ecNumber evidence="2">2.7.7.7</ecNumber>
    </submittedName>
</protein>
<dbReference type="GO" id="GO:0006272">
    <property type="term" value="P:leading strand elongation"/>
    <property type="evidence" value="ECO:0007669"/>
    <property type="project" value="EnsemblFungi"/>
</dbReference>
<dbReference type="GO" id="GO:0031389">
    <property type="term" value="C:Rad17 RFC-like complex"/>
    <property type="evidence" value="ECO:0007669"/>
    <property type="project" value="EnsemblFungi"/>
</dbReference>
<keyword evidence="3" id="KW-1185">Reference proteome</keyword>
<dbReference type="GO" id="GO:0006281">
    <property type="term" value="P:DNA repair"/>
    <property type="evidence" value="ECO:0007669"/>
    <property type="project" value="TreeGrafter"/>
</dbReference>
<keyword evidence="2" id="KW-0808">Transferase</keyword>
<dbReference type="FunCoup" id="L7JV06">
    <property type="interactions" value="158"/>
</dbReference>